<dbReference type="Proteomes" id="UP001596042">
    <property type="component" value="Unassembled WGS sequence"/>
</dbReference>
<comment type="caution">
    <text evidence="1">The sequence shown here is derived from an EMBL/GenBank/DDBJ whole genome shotgun (WGS) entry which is preliminary data.</text>
</comment>
<evidence type="ECO:0000313" key="2">
    <source>
        <dbReference type="Proteomes" id="UP001596042"/>
    </source>
</evidence>
<name>A0ABV9H4U9_9HYPH</name>
<sequence length="140" mass="15497">MLRTFELIMLAAMLVAAAVTYTIKYDAEKQIAVIAKLKRQIDSERDTINLLRADWALMTQPSRLQDLVAIYDSEVQLEPIKAEQLITSVDDIPERPVDDIQKIISGSDELLASGVLEQDAMTTGSIANKTGGNKKNVARH</sequence>
<keyword evidence="2" id="KW-1185">Reference proteome</keyword>
<gene>
    <name evidence="1" type="ORF">ACFO1V_09345</name>
</gene>
<reference evidence="2" key="1">
    <citation type="journal article" date="2019" name="Int. J. Syst. Evol. Microbiol.">
        <title>The Global Catalogue of Microorganisms (GCM) 10K type strain sequencing project: providing services to taxonomists for standard genome sequencing and annotation.</title>
        <authorList>
            <consortium name="The Broad Institute Genomics Platform"/>
            <consortium name="The Broad Institute Genome Sequencing Center for Infectious Disease"/>
            <person name="Wu L."/>
            <person name="Ma J."/>
        </authorList>
    </citation>
    <scope>NUCLEOTIDE SEQUENCE [LARGE SCALE GENOMIC DNA]</scope>
    <source>
        <strain evidence="2">CGMCC 1.15731</strain>
    </source>
</reference>
<accession>A0ABV9H4U9</accession>
<evidence type="ECO:0008006" key="3">
    <source>
        <dbReference type="Google" id="ProtNLM"/>
    </source>
</evidence>
<dbReference type="RefSeq" id="WP_374829138.1">
    <property type="nucleotide sequence ID" value="NZ_JBHEEZ010000001.1"/>
</dbReference>
<proteinExistence type="predicted"/>
<dbReference type="EMBL" id="JBHSEL010000053">
    <property type="protein sequence ID" value="MFC4625424.1"/>
    <property type="molecule type" value="Genomic_DNA"/>
</dbReference>
<evidence type="ECO:0000313" key="1">
    <source>
        <dbReference type="EMBL" id="MFC4625424.1"/>
    </source>
</evidence>
<organism evidence="1 2">
    <name type="scientific">Daeguia caeni</name>
    <dbReference type="NCBI Taxonomy" id="439612"/>
    <lineage>
        <taxon>Bacteria</taxon>
        <taxon>Pseudomonadati</taxon>
        <taxon>Pseudomonadota</taxon>
        <taxon>Alphaproteobacteria</taxon>
        <taxon>Hyphomicrobiales</taxon>
        <taxon>Brucellaceae</taxon>
        <taxon>Daeguia</taxon>
    </lineage>
</organism>
<protein>
    <recommendedName>
        <fullName evidence="3">Cell division protein FtsL</fullName>
    </recommendedName>
</protein>